<evidence type="ECO:0000313" key="4">
    <source>
        <dbReference type="Proteomes" id="UP001426770"/>
    </source>
</evidence>
<evidence type="ECO:0000256" key="1">
    <source>
        <dbReference type="SAM" id="Phobius"/>
    </source>
</evidence>
<feature type="transmembrane region" description="Helical" evidence="1">
    <location>
        <begin position="43"/>
        <end position="65"/>
    </location>
</feature>
<feature type="transmembrane region" description="Helical" evidence="1">
    <location>
        <begin position="317"/>
        <end position="350"/>
    </location>
</feature>
<feature type="transmembrane region" description="Helical" evidence="1">
    <location>
        <begin position="405"/>
        <end position="426"/>
    </location>
</feature>
<organism evidence="3 4">
    <name type="scientific">Demequina sediminis</name>
    <dbReference type="NCBI Taxonomy" id="1930058"/>
    <lineage>
        <taxon>Bacteria</taxon>
        <taxon>Bacillati</taxon>
        <taxon>Actinomycetota</taxon>
        <taxon>Actinomycetes</taxon>
        <taxon>Micrococcales</taxon>
        <taxon>Demequinaceae</taxon>
        <taxon>Demequina</taxon>
    </lineage>
</organism>
<feature type="transmembrane region" description="Helical" evidence="1">
    <location>
        <begin position="362"/>
        <end position="384"/>
    </location>
</feature>
<evidence type="ECO:0000313" key="3">
    <source>
        <dbReference type="EMBL" id="GAA5518489.1"/>
    </source>
</evidence>
<keyword evidence="1" id="KW-1133">Transmembrane helix</keyword>
<feature type="transmembrane region" description="Helical" evidence="1">
    <location>
        <begin position="85"/>
        <end position="108"/>
    </location>
</feature>
<feature type="transmembrane region" description="Helical" evidence="1">
    <location>
        <begin position="215"/>
        <end position="235"/>
    </location>
</feature>
<accession>A0ABP9WFX5</accession>
<gene>
    <name evidence="3" type="ORF">Lsed01_00916</name>
</gene>
<feature type="transmembrane region" description="Helical" evidence="1">
    <location>
        <begin position="129"/>
        <end position="148"/>
    </location>
</feature>
<dbReference type="EMBL" id="BAABRR010000004">
    <property type="protein sequence ID" value="GAA5518489.1"/>
    <property type="molecule type" value="Genomic_DNA"/>
</dbReference>
<protein>
    <recommendedName>
        <fullName evidence="2">Acyltransferase 3 domain-containing protein</fullName>
    </recommendedName>
</protein>
<feature type="transmembrane region" description="Helical" evidence="1">
    <location>
        <begin position="288"/>
        <end position="305"/>
    </location>
</feature>
<keyword evidence="1" id="KW-0812">Transmembrane</keyword>
<feature type="transmembrane region" description="Helical" evidence="1">
    <location>
        <begin position="160"/>
        <end position="181"/>
    </location>
</feature>
<feature type="transmembrane region" description="Helical" evidence="1">
    <location>
        <begin position="438"/>
        <end position="458"/>
    </location>
</feature>
<dbReference type="Proteomes" id="UP001426770">
    <property type="component" value="Unassembled WGS sequence"/>
</dbReference>
<keyword evidence="4" id="KW-1185">Reference proteome</keyword>
<feature type="domain" description="Acyltransferase 3" evidence="2">
    <location>
        <begin position="36"/>
        <end position="377"/>
    </location>
</feature>
<proteinExistence type="predicted"/>
<feature type="transmembrane region" description="Helical" evidence="1">
    <location>
        <begin position="188"/>
        <end position="209"/>
    </location>
</feature>
<name>A0ABP9WFX5_9MICO</name>
<feature type="transmembrane region" description="Helical" evidence="1">
    <location>
        <begin position="247"/>
        <end position="268"/>
    </location>
</feature>
<dbReference type="InterPro" id="IPR002656">
    <property type="entry name" value="Acyl_transf_3_dom"/>
</dbReference>
<sequence length="476" mass="49758">MRGGAAARSLPLASIGVMGDMTVAAAVAATPDTRDRFVDLVRVGSLVGVVLGHFAMAAVTLDHATGTVDIANVLESAPWTRPLTLVFQVMPLFFVVGGFAHAVAWVSLRRRGGGYADFVHARIGRLIRPTLVFVSVWMAAAVVIETVWGDSPATGPLLQIAGQLLWFIGIYLIAAAFAPALHAAHRRWGGWVIAVLMLAAIAVDAARLAGGVDGVKWLNFAFVWLAIHQLGFFYADGVADRWGPRRLGATMLAVGTLAVAALVAWGPYGLSMVSYEGEELSNLAPPTVALLAFGVAQAGVALLVRGPVRRALAQRRVWAVVVAGGAVAMTAFLWHFTALVAIYAALWVAGVDLEADPTTASFWWTKLALLPVFLVVVAGLVAAWRRFDRPPRRDGLVGVGRARAAVAALAVACAIVGMLAFAVVGFRGAASGYVGRLVGLPVTAWAALGLTVAAAVLAEAAVRRVSRVAEAEGSQG</sequence>
<evidence type="ECO:0000259" key="2">
    <source>
        <dbReference type="Pfam" id="PF01757"/>
    </source>
</evidence>
<keyword evidence="1" id="KW-0472">Membrane</keyword>
<reference evidence="3 4" key="1">
    <citation type="submission" date="2024-02" db="EMBL/GenBank/DDBJ databases">
        <title>Lysinimicrobium sediminis NBRC 112286.</title>
        <authorList>
            <person name="Ichikawa N."/>
            <person name="Katano-Makiyama Y."/>
            <person name="Hidaka K."/>
        </authorList>
    </citation>
    <scope>NUCLEOTIDE SEQUENCE [LARGE SCALE GENOMIC DNA]</scope>
    <source>
        <strain evidence="3 4">NBRC 112286</strain>
    </source>
</reference>
<comment type="caution">
    <text evidence="3">The sequence shown here is derived from an EMBL/GenBank/DDBJ whole genome shotgun (WGS) entry which is preliminary data.</text>
</comment>
<dbReference type="Pfam" id="PF01757">
    <property type="entry name" value="Acyl_transf_3"/>
    <property type="match status" value="1"/>
</dbReference>